<dbReference type="InterPro" id="IPR002121">
    <property type="entry name" value="HRDC_dom"/>
</dbReference>
<proteinExistence type="predicted"/>
<dbReference type="GO" id="GO:0008408">
    <property type="term" value="F:3'-5' exonuclease activity"/>
    <property type="evidence" value="ECO:0007669"/>
    <property type="project" value="InterPro"/>
</dbReference>
<organism evidence="2 3">
    <name type="scientific">Desulfobacula phenolica</name>
    <dbReference type="NCBI Taxonomy" id="90732"/>
    <lineage>
        <taxon>Bacteria</taxon>
        <taxon>Pseudomonadati</taxon>
        <taxon>Thermodesulfobacteriota</taxon>
        <taxon>Desulfobacteria</taxon>
        <taxon>Desulfobacterales</taxon>
        <taxon>Desulfobacteraceae</taxon>
        <taxon>Desulfobacula</taxon>
    </lineage>
</organism>
<dbReference type="PROSITE" id="PS50967">
    <property type="entry name" value="HRDC"/>
    <property type="match status" value="2"/>
</dbReference>
<dbReference type="GO" id="GO:0006139">
    <property type="term" value="P:nucleobase-containing compound metabolic process"/>
    <property type="evidence" value="ECO:0007669"/>
    <property type="project" value="InterPro"/>
</dbReference>
<evidence type="ECO:0000259" key="1">
    <source>
        <dbReference type="PROSITE" id="PS50967"/>
    </source>
</evidence>
<dbReference type="GO" id="GO:0000166">
    <property type="term" value="F:nucleotide binding"/>
    <property type="evidence" value="ECO:0007669"/>
    <property type="project" value="InterPro"/>
</dbReference>
<dbReference type="InterPro" id="IPR044876">
    <property type="entry name" value="HRDC_dom_sf"/>
</dbReference>
<evidence type="ECO:0000313" key="3">
    <source>
        <dbReference type="Proteomes" id="UP000199608"/>
    </source>
</evidence>
<dbReference type="GO" id="GO:0003676">
    <property type="term" value="F:nucleic acid binding"/>
    <property type="evidence" value="ECO:0007669"/>
    <property type="project" value="InterPro"/>
</dbReference>
<dbReference type="SMART" id="SM00474">
    <property type="entry name" value="35EXOc"/>
    <property type="match status" value="1"/>
</dbReference>
<protein>
    <submittedName>
        <fullName evidence="2">Ribonuclease D</fullName>
    </submittedName>
</protein>
<dbReference type="SMART" id="SM00341">
    <property type="entry name" value="HRDC"/>
    <property type="match status" value="2"/>
</dbReference>
<dbReference type="InterPro" id="IPR036397">
    <property type="entry name" value="RNaseH_sf"/>
</dbReference>
<dbReference type="Proteomes" id="UP000199608">
    <property type="component" value="Unassembled WGS sequence"/>
</dbReference>
<accession>A0A1H2FL64</accession>
<reference evidence="3" key="1">
    <citation type="submission" date="2016-10" db="EMBL/GenBank/DDBJ databases">
        <authorList>
            <person name="Varghese N."/>
            <person name="Submissions S."/>
        </authorList>
    </citation>
    <scope>NUCLEOTIDE SEQUENCE [LARGE SCALE GENOMIC DNA]</scope>
    <source>
        <strain evidence="3">DSM 3384</strain>
    </source>
</reference>
<sequence>MNYKFIESESELNHVCDDLLKEKIIAVDLEADSMHCFKEKICLIQIASAKEAFLVDPFEIKKISSFLNVLENNDVMKVFHGSDFDIRSLDRDYHVQVNNLFDTEIACRFLGIKERGLAALLKRNFDVDADKKFQKVDWAQRPLKQAMIEYSVGDVAYLVELQDIIHGRLKEKKRLAWAKEEFEIQAQVRYENNHTFPLFKKFKGAGKMDNRSLAVLENLLQMRLSIAQKKDQPLFKVISNPSLMTMACEKPLTIDRILKIRALSRKQADMYGNLCVEAVVKAMELEHRALPSYPKTRRPKKDDLIQERIKRLKKMREKLSGSLGIEPGFLLNNAVISCIGAENPATPEELLKIEQVRQWQVEAMGRDIISLLGYCRA</sequence>
<gene>
    <name evidence="2" type="ORF">SAMN04487931_104220</name>
</gene>
<dbReference type="SUPFAM" id="SSF53098">
    <property type="entry name" value="Ribonuclease H-like"/>
    <property type="match status" value="1"/>
</dbReference>
<dbReference type="AlphaFoldDB" id="A0A1H2FL64"/>
<dbReference type="Pfam" id="PF00570">
    <property type="entry name" value="HRDC"/>
    <property type="match status" value="2"/>
</dbReference>
<dbReference type="InterPro" id="IPR002562">
    <property type="entry name" value="3'-5'_exonuclease_dom"/>
</dbReference>
<dbReference type="Gene3D" id="3.30.420.10">
    <property type="entry name" value="Ribonuclease H-like superfamily/Ribonuclease H"/>
    <property type="match status" value="1"/>
</dbReference>
<evidence type="ECO:0000313" key="2">
    <source>
        <dbReference type="EMBL" id="SDU08093.1"/>
    </source>
</evidence>
<dbReference type="Pfam" id="PF01612">
    <property type="entry name" value="DNA_pol_A_exo1"/>
    <property type="match status" value="1"/>
</dbReference>
<dbReference type="CDD" id="cd06142">
    <property type="entry name" value="RNaseD_exo"/>
    <property type="match status" value="1"/>
</dbReference>
<name>A0A1H2FL64_9BACT</name>
<dbReference type="RefSeq" id="WP_092232628.1">
    <property type="nucleotide sequence ID" value="NZ_FNLL01000004.1"/>
</dbReference>
<dbReference type="InterPro" id="IPR051086">
    <property type="entry name" value="RNase_D-like"/>
</dbReference>
<keyword evidence="3" id="KW-1185">Reference proteome</keyword>
<dbReference type="SUPFAM" id="SSF47819">
    <property type="entry name" value="HRDC-like"/>
    <property type="match status" value="2"/>
</dbReference>
<dbReference type="PANTHER" id="PTHR47649">
    <property type="entry name" value="RIBONUCLEASE D"/>
    <property type="match status" value="1"/>
</dbReference>
<feature type="domain" description="HRDC" evidence="1">
    <location>
        <begin position="209"/>
        <end position="289"/>
    </location>
</feature>
<dbReference type="InterPro" id="IPR012337">
    <property type="entry name" value="RNaseH-like_sf"/>
</dbReference>
<feature type="domain" description="HRDC" evidence="1">
    <location>
        <begin position="302"/>
        <end position="377"/>
    </location>
</feature>
<dbReference type="InterPro" id="IPR010997">
    <property type="entry name" value="HRDC-like_sf"/>
</dbReference>
<dbReference type="Gene3D" id="1.10.150.80">
    <property type="entry name" value="HRDC domain"/>
    <property type="match status" value="2"/>
</dbReference>
<dbReference type="PANTHER" id="PTHR47649:SF1">
    <property type="entry name" value="RIBONUCLEASE D"/>
    <property type="match status" value="1"/>
</dbReference>
<dbReference type="EMBL" id="FNLL01000004">
    <property type="protein sequence ID" value="SDU08093.1"/>
    <property type="molecule type" value="Genomic_DNA"/>
</dbReference>